<organism evidence="1 2">
    <name type="scientific">Cupriavidus metallidurans (strain ATCC 43123 / DSM 2839 / NBRC 102507 / CH34)</name>
    <name type="common">Ralstonia metallidurans</name>
    <dbReference type="NCBI Taxonomy" id="266264"/>
    <lineage>
        <taxon>Bacteria</taxon>
        <taxon>Pseudomonadati</taxon>
        <taxon>Pseudomonadota</taxon>
        <taxon>Betaproteobacteria</taxon>
        <taxon>Burkholderiales</taxon>
        <taxon>Burkholderiaceae</taxon>
        <taxon>Cupriavidus</taxon>
    </lineage>
</organism>
<dbReference type="AlphaFoldDB" id="Q1LJZ2"/>
<name>Q1LJZ2_CUPMC</name>
<keyword evidence="2" id="KW-1185">Reference proteome</keyword>
<dbReference type="HOGENOM" id="CLU_2540126_0_0_4"/>
<dbReference type="EMBL" id="CP000352">
    <property type="protein sequence ID" value="ABF09534.1"/>
    <property type="molecule type" value="Genomic_DNA"/>
</dbReference>
<proteinExistence type="predicted"/>
<evidence type="ECO:0000313" key="1">
    <source>
        <dbReference type="EMBL" id="ABF09534.1"/>
    </source>
</evidence>
<evidence type="ECO:0000313" key="2">
    <source>
        <dbReference type="Proteomes" id="UP000002429"/>
    </source>
</evidence>
<dbReference type="Proteomes" id="UP000002429">
    <property type="component" value="Chromosome"/>
</dbReference>
<dbReference type="KEGG" id="rme:Rmet_2661"/>
<gene>
    <name evidence="1" type="ordered locus">Rmet_2661</name>
</gene>
<protein>
    <submittedName>
        <fullName evidence="1">Uncharacterized protein</fullName>
    </submittedName>
</protein>
<sequence length="83" mass="9367">MFWRCQRSANGEARGLVRRTVRAPFAANMVVIKATSWDLGSVLILASIVRRYRVDADPTHVPKVVGRVTVRSGNGVRVRLHRR</sequence>
<reference evidence="2" key="1">
    <citation type="journal article" date="2010" name="PLoS ONE">
        <title>The complete genome sequence of Cupriavidus metallidurans strain CH34, a master survivalist in harsh and anthropogenic environments.</title>
        <authorList>
            <person name="Janssen P.J."/>
            <person name="Van Houdt R."/>
            <person name="Moors H."/>
            <person name="Monsieurs P."/>
            <person name="Morin N."/>
            <person name="Michaux A."/>
            <person name="Benotmane M.A."/>
            <person name="Leys N."/>
            <person name="Vallaeys T."/>
            <person name="Lapidus A."/>
            <person name="Monchy S."/>
            <person name="Medigue C."/>
            <person name="Taghavi S."/>
            <person name="McCorkle S."/>
            <person name="Dunn J."/>
            <person name="van der Lelie D."/>
            <person name="Mergeay M."/>
        </authorList>
    </citation>
    <scope>NUCLEOTIDE SEQUENCE [LARGE SCALE GENOMIC DNA]</scope>
    <source>
        <strain evidence="2">ATCC 43123 / DSM 2839 / NBRC 102507 / CH34</strain>
    </source>
</reference>
<accession>Q1LJZ2</accession>
<dbReference type="STRING" id="266264.Rmet_2661"/>